<reference evidence="1" key="1">
    <citation type="submission" date="2022-11" db="EMBL/GenBank/DDBJ databases">
        <authorList>
            <person name="Petersen C."/>
        </authorList>
    </citation>
    <scope>NUCLEOTIDE SEQUENCE</scope>
    <source>
        <strain evidence="1">IBT 30761</strain>
    </source>
</reference>
<dbReference type="AlphaFoldDB" id="A0A9W9FPT9"/>
<reference evidence="1" key="2">
    <citation type="journal article" date="2023" name="IMA Fungus">
        <title>Comparative genomic study of the Penicillium genus elucidates a diverse pangenome and 15 lateral gene transfer events.</title>
        <authorList>
            <person name="Petersen C."/>
            <person name="Sorensen T."/>
            <person name="Nielsen M.R."/>
            <person name="Sondergaard T.E."/>
            <person name="Sorensen J.L."/>
            <person name="Fitzpatrick D.A."/>
            <person name="Frisvad J.C."/>
            <person name="Nielsen K.L."/>
        </authorList>
    </citation>
    <scope>NUCLEOTIDE SEQUENCE</scope>
    <source>
        <strain evidence="1">IBT 30761</strain>
    </source>
</reference>
<name>A0A9W9FPT9_9EURO</name>
<sequence>MGGSSQYAAGRMGQYYFGAAVSSSMRGIGGSEQPQQRTSSEWSRSRLGYCAADLVRGVSIARGEADGRFAVMIGSQGAKASGVETNLGSWDPCHTGRTCIREIGQSVAVFRTEGIGQGMVNSVEMVEQVKSHRRQPRTRAQSLHTILASGQTVQVQLMRKITLDRLASSQWRWKVVVQLAAPTWVQPGC</sequence>
<organism evidence="1 2">
    <name type="scientific">Penicillium argentinense</name>
    <dbReference type="NCBI Taxonomy" id="1131581"/>
    <lineage>
        <taxon>Eukaryota</taxon>
        <taxon>Fungi</taxon>
        <taxon>Dikarya</taxon>
        <taxon>Ascomycota</taxon>
        <taxon>Pezizomycotina</taxon>
        <taxon>Eurotiomycetes</taxon>
        <taxon>Eurotiomycetidae</taxon>
        <taxon>Eurotiales</taxon>
        <taxon>Aspergillaceae</taxon>
        <taxon>Penicillium</taxon>
    </lineage>
</organism>
<protein>
    <submittedName>
        <fullName evidence="1">Uncharacterized protein</fullName>
    </submittedName>
</protein>
<evidence type="ECO:0000313" key="2">
    <source>
        <dbReference type="Proteomes" id="UP001149074"/>
    </source>
</evidence>
<accession>A0A9W9FPT9</accession>
<gene>
    <name evidence="1" type="ORF">N7532_004618</name>
</gene>
<comment type="caution">
    <text evidence="1">The sequence shown here is derived from an EMBL/GenBank/DDBJ whole genome shotgun (WGS) entry which is preliminary data.</text>
</comment>
<evidence type="ECO:0000313" key="1">
    <source>
        <dbReference type="EMBL" id="KAJ5104089.1"/>
    </source>
</evidence>
<dbReference type="EMBL" id="JAPQKI010000004">
    <property type="protein sequence ID" value="KAJ5104089.1"/>
    <property type="molecule type" value="Genomic_DNA"/>
</dbReference>
<dbReference type="RefSeq" id="XP_056477469.1">
    <property type="nucleotide sequence ID" value="XM_056617112.1"/>
</dbReference>
<dbReference type="GeneID" id="81356091"/>
<proteinExistence type="predicted"/>
<keyword evidence="2" id="KW-1185">Reference proteome</keyword>
<dbReference type="Proteomes" id="UP001149074">
    <property type="component" value="Unassembled WGS sequence"/>
</dbReference>